<dbReference type="PANTHER" id="PTHR35201:SF4">
    <property type="entry name" value="BETA-PINACENE SYNTHASE-RELATED"/>
    <property type="match status" value="1"/>
</dbReference>
<dbReference type="Gene3D" id="1.10.600.10">
    <property type="entry name" value="Farnesyl Diphosphate Synthase"/>
    <property type="match status" value="1"/>
</dbReference>
<evidence type="ECO:0000256" key="2">
    <source>
        <dbReference type="ARBA" id="ARBA00006333"/>
    </source>
</evidence>
<reference evidence="5 6" key="1">
    <citation type="submission" date="2015-07" db="EMBL/GenBank/DDBJ databases">
        <title>The genome of the fungus Escovopsis weberi, a specialized disease agent of ant agriculture.</title>
        <authorList>
            <person name="de Man T.J."/>
            <person name="Stajich J.E."/>
            <person name="Kubicek C.P."/>
            <person name="Chenthamara K."/>
            <person name="Atanasova L."/>
            <person name="Druzhinina I.S."/>
            <person name="Birnbaum S."/>
            <person name="Barribeau S.M."/>
            <person name="Teiling C."/>
            <person name="Suen G."/>
            <person name="Currie C."/>
            <person name="Gerardo N.M."/>
        </authorList>
    </citation>
    <scope>NUCLEOTIDE SEQUENCE [LARGE SCALE GENOMIC DNA]</scope>
</reference>
<dbReference type="STRING" id="150374.A0A0M8MUV4"/>
<dbReference type="GO" id="GO:0010333">
    <property type="term" value="F:terpene synthase activity"/>
    <property type="evidence" value="ECO:0007669"/>
    <property type="project" value="InterPro"/>
</dbReference>
<evidence type="ECO:0000256" key="3">
    <source>
        <dbReference type="ARBA" id="ARBA00022842"/>
    </source>
</evidence>
<dbReference type="Proteomes" id="UP000053831">
    <property type="component" value="Unassembled WGS sequence"/>
</dbReference>
<sequence>MLEVGLQVDEWLQTIPVPQEIVRKHRKRGDYIKLTSLFYVTSPKEKLLTLTQFAYWIFFWDDDIDTGGELCDDIEAALACCASTRACIDACLGPSPSFDPPPSIRSSVTILYSILRDLRAGLGPATREHLRVELCDYVDSVIHQHKARHSEGLLCPWVHLEMRAVDVGVFPFITVNEFGRGFELPPQVRHHEAMKAMIVQSSKLVVLQNEVLSLQKEFKVGQVENMCLMFVSKYNMTVQESVAKVLDLIREHYEDMKAIEARLPWSETDEELNKALHEYVLTARRLMTGTTHWSYVCERYVKFRQMGDDFELVMHLTRG</sequence>
<keyword evidence="3 4" id="KW-0460">Magnesium</keyword>
<evidence type="ECO:0000256" key="4">
    <source>
        <dbReference type="RuleBase" id="RU366034"/>
    </source>
</evidence>
<dbReference type="GO" id="GO:0008299">
    <property type="term" value="P:isoprenoid biosynthetic process"/>
    <property type="evidence" value="ECO:0007669"/>
    <property type="project" value="UniProtKB-ARBA"/>
</dbReference>
<dbReference type="SFLD" id="SFLDS00005">
    <property type="entry name" value="Isoprenoid_Synthase_Type_I"/>
    <property type="match status" value="1"/>
</dbReference>
<dbReference type="InterPro" id="IPR008949">
    <property type="entry name" value="Isoprenoid_synthase_dom_sf"/>
</dbReference>
<dbReference type="Pfam" id="PF19086">
    <property type="entry name" value="Terpene_syn_C_2"/>
    <property type="match status" value="1"/>
</dbReference>
<keyword evidence="4" id="KW-0479">Metal-binding</keyword>
<dbReference type="SFLD" id="SFLDG01020">
    <property type="entry name" value="Terpene_Cyclase_Like_2"/>
    <property type="match status" value="1"/>
</dbReference>
<dbReference type="OrthoDB" id="2861623at2759"/>
<dbReference type="AlphaFoldDB" id="A0A0M8MUV4"/>
<comment type="caution">
    <text evidence="5">The sequence shown here is derived from an EMBL/GenBank/DDBJ whole genome shotgun (WGS) entry which is preliminary data.</text>
</comment>
<keyword evidence="4" id="KW-0456">Lyase</keyword>
<gene>
    <name evidence="5" type="ORF">ESCO_005735</name>
</gene>
<dbReference type="SUPFAM" id="SSF48576">
    <property type="entry name" value="Terpenoid synthases"/>
    <property type="match status" value="1"/>
</dbReference>
<dbReference type="InterPro" id="IPR034686">
    <property type="entry name" value="Terpene_cyclase-like_2"/>
</dbReference>
<dbReference type="EC" id="4.2.3.-" evidence="4"/>
<evidence type="ECO:0000256" key="1">
    <source>
        <dbReference type="ARBA" id="ARBA00001946"/>
    </source>
</evidence>
<organism evidence="5 6">
    <name type="scientific">Escovopsis weberi</name>
    <dbReference type="NCBI Taxonomy" id="150374"/>
    <lineage>
        <taxon>Eukaryota</taxon>
        <taxon>Fungi</taxon>
        <taxon>Dikarya</taxon>
        <taxon>Ascomycota</taxon>
        <taxon>Pezizomycotina</taxon>
        <taxon>Sordariomycetes</taxon>
        <taxon>Hypocreomycetidae</taxon>
        <taxon>Hypocreales</taxon>
        <taxon>Hypocreaceae</taxon>
        <taxon>Escovopsis</taxon>
    </lineage>
</organism>
<dbReference type="EMBL" id="LGSR01000019">
    <property type="protein sequence ID" value="KOS19856.1"/>
    <property type="molecule type" value="Genomic_DNA"/>
</dbReference>
<protein>
    <recommendedName>
        <fullName evidence="4">Terpene synthase</fullName>
        <ecNumber evidence="4">4.2.3.-</ecNumber>
    </recommendedName>
</protein>
<comment type="cofactor">
    <cofactor evidence="1 4">
        <name>Mg(2+)</name>
        <dbReference type="ChEBI" id="CHEBI:18420"/>
    </cofactor>
</comment>
<keyword evidence="6" id="KW-1185">Reference proteome</keyword>
<name>A0A0M8MUV4_ESCWE</name>
<comment type="similarity">
    <text evidence="2 4">Belongs to the terpene synthase family.</text>
</comment>
<accession>A0A0M8MUV4</accession>
<evidence type="ECO:0000313" key="5">
    <source>
        <dbReference type="EMBL" id="KOS19856.1"/>
    </source>
</evidence>
<dbReference type="PANTHER" id="PTHR35201">
    <property type="entry name" value="TERPENE SYNTHASE"/>
    <property type="match status" value="1"/>
</dbReference>
<evidence type="ECO:0000313" key="6">
    <source>
        <dbReference type="Proteomes" id="UP000053831"/>
    </source>
</evidence>
<dbReference type="GO" id="GO:0046872">
    <property type="term" value="F:metal ion binding"/>
    <property type="evidence" value="ECO:0007669"/>
    <property type="project" value="UniProtKB-KW"/>
</dbReference>
<proteinExistence type="inferred from homology"/>